<name>A0ABV6U538_9ACTN</name>
<feature type="region of interest" description="Disordered" evidence="1">
    <location>
        <begin position="366"/>
        <end position="403"/>
    </location>
</feature>
<dbReference type="Proteomes" id="UP001589870">
    <property type="component" value="Unassembled WGS sequence"/>
</dbReference>
<sequence length="403" mass="42930">MESARPAREAGTPPRFLVFLGALTLVFGTGLALWLLPTSAEPVVVSHQVRAVRTTTTPTPTPMPPPASAVPDPLPVTPGRTYTEFVDASAGPTATRARWYTIGHLTAGPDGCTLRWTGRWADRPALDHIPVADRLALFRAEGGDADIAFGGPYGSELSASCPSEARLIATYRRVIRTFDPAGLDFEVHDSADAAATRRRAAVIARLQRDSRDRGRPISITFTLPASEYGMAAADMSMLRAVRTAGAEIDTVNLLVPSSRGLHGLAAAARSAQGQLQRLLDVDGTSAWRRIALTPVLSDPRDLDVTEAGRLAAFRARHGLAWLSLRGAKPPKSVIRALSELAEQLPRKSSFAPQPTGELICSAACPTSNNASAPSSPTYAKSEATPRRSKAISLLSRPGRPAWN</sequence>
<dbReference type="EMBL" id="JBHMQT010000032">
    <property type="protein sequence ID" value="MFC0863563.1"/>
    <property type="molecule type" value="Genomic_DNA"/>
</dbReference>
<dbReference type="PANTHER" id="PTHR42976:SF1">
    <property type="entry name" value="GH18 DOMAIN-CONTAINING PROTEIN-RELATED"/>
    <property type="match status" value="1"/>
</dbReference>
<reference evidence="2 3" key="1">
    <citation type="submission" date="2024-09" db="EMBL/GenBank/DDBJ databases">
        <authorList>
            <person name="Sun Q."/>
            <person name="Mori K."/>
        </authorList>
    </citation>
    <scope>NUCLEOTIDE SEQUENCE [LARGE SCALE GENOMIC DNA]</scope>
    <source>
        <strain evidence="2 3">TBRC 1851</strain>
    </source>
</reference>
<comment type="caution">
    <text evidence="2">The sequence shown here is derived from an EMBL/GenBank/DDBJ whole genome shotgun (WGS) entry which is preliminary data.</text>
</comment>
<evidence type="ECO:0000256" key="1">
    <source>
        <dbReference type="SAM" id="MobiDB-lite"/>
    </source>
</evidence>
<accession>A0ABV6U538</accession>
<dbReference type="InterPro" id="IPR052750">
    <property type="entry name" value="GH18_Chitinase"/>
</dbReference>
<organism evidence="2 3">
    <name type="scientific">Sphaerimonospora cavernae</name>
    <dbReference type="NCBI Taxonomy" id="1740611"/>
    <lineage>
        <taxon>Bacteria</taxon>
        <taxon>Bacillati</taxon>
        <taxon>Actinomycetota</taxon>
        <taxon>Actinomycetes</taxon>
        <taxon>Streptosporangiales</taxon>
        <taxon>Streptosporangiaceae</taxon>
        <taxon>Sphaerimonospora</taxon>
    </lineage>
</organism>
<protein>
    <recommendedName>
        <fullName evidence="4">Chitinase</fullName>
    </recommendedName>
</protein>
<dbReference type="PANTHER" id="PTHR42976">
    <property type="entry name" value="BIFUNCTIONAL CHITINASE/LYSOZYME-RELATED"/>
    <property type="match status" value="1"/>
</dbReference>
<dbReference type="RefSeq" id="WP_394301702.1">
    <property type="nucleotide sequence ID" value="NZ_JBHMQT010000032.1"/>
</dbReference>
<feature type="compositionally biased region" description="Low complexity" evidence="1">
    <location>
        <begin position="366"/>
        <end position="377"/>
    </location>
</feature>
<evidence type="ECO:0000313" key="3">
    <source>
        <dbReference type="Proteomes" id="UP001589870"/>
    </source>
</evidence>
<evidence type="ECO:0008006" key="4">
    <source>
        <dbReference type="Google" id="ProtNLM"/>
    </source>
</evidence>
<dbReference type="Gene3D" id="3.20.20.80">
    <property type="entry name" value="Glycosidases"/>
    <property type="match status" value="1"/>
</dbReference>
<proteinExistence type="predicted"/>
<keyword evidence="3" id="KW-1185">Reference proteome</keyword>
<gene>
    <name evidence="2" type="ORF">ACFHYQ_14775</name>
</gene>
<evidence type="ECO:0000313" key="2">
    <source>
        <dbReference type="EMBL" id="MFC0863563.1"/>
    </source>
</evidence>